<gene>
    <name evidence="2" type="ORF">SAMN05444159_6151</name>
</gene>
<evidence type="ECO:0000313" key="2">
    <source>
        <dbReference type="EMBL" id="SHL54156.1"/>
    </source>
</evidence>
<dbReference type="InterPro" id="IPR029063">
    <property type="entry name" value="SAM-dependent_MTases_sf"/>
</dbReference>
<evidence type="ECO:0000313" key="3">
    <source>
        <dbReference type="Proteomes" id="UP000189935"/>
    </source>
</evidence>
<dbReference type="Proteomes" id="UP000189935">
    <property type="component" value="Chromosome I"/>
</dbReference>
<dbReference type="EMBL" id="LT670844">
    <property type="protein sequence ID" value="SHL54156.1"/>
    <property type="molecule type" value="Genomic_DNA"/>
</dbReference>
<keyword evidence="2" id="KW-0808">Transferase</keyword>
<proteinExistence type="predicted"/>
<dbReference type="AlphaFoldDB" id="A0A1M7BH11"/>
<accession>A0A1M7BH11</accession>
<protein>
    <submittedName>
        <fullName evidence="2">Methyltransferase domain-containing protein</fullName>
    </submittedName>
</protein>
<dbReference type="GO" id="GO:0032259">
    <property type="term" value="P:methylation"/>
    <property type="evidence" value="ECO:0007669"/>
    <property type="project" value="UniProtKB-KW"/>
</dbReference>
<dbReference type="OrthoDB" id="5449367at2"/>
<reference evidence="2 3" key="1">
    <citation type="submission" date="2016-11" db="EMBL/GenBank/DDBJ databases">
        <authorList>
            <person name="Jaros S."/>
            <person name="Januszkiewicz K."/>
            <person name="Wedrychowicz H."/>
        </authorList>
    </citation>
    <scope>NUCLEOTIDE SEQUENCE [LARGE SCALE GENOMIC DNA]</scope>
    <source>
        <strain evidence="2 3">GAS499</strain>
    </source>
</reference>
<dbReference type="SUPFAM" id="SSF53335">
    <property type="entry name" value="S-adenosyl-L-methionine-dependent methyltransferases"/>
    <property type="match status" value="1"/>
</dbReference>
<feature type="domain" description="Methyltransferase" evidence="1">
    <location>
        <begin position="73"/>
        <end position="163"/>
    </location>
</feature>
<dbReference type="GO" id="GO:0008168">
    <property type="term" value="F:methyltransferase activity"/>
    <property type="evidence" value="ECO:0007669"/>
    <property type="project" value="UniProtKB-KW"/>
</dbReference>
<dbReference type="InterPro" id="IPR041698">
    <property type="entry name" value="Methyltransf_25"/>
</dbReference>
<sequence length="226" mass="25993">MKQIIRDLCPPLVWRKLQDVRNQVRPHQVKTSGDNQDLDLYWTPEMAQVLETWAAGNAWLEVQFLMANCEGKVLDIACGTGKTMTLLDRTRLDIKGCDISDLLIKKAVERGLPAESLEVCDATKLPFANGEFDYSYSIGSLEHFTEEGIGKFIDEASRVTKVGSFHMMPTSRSGKDEGWMKTYQSFHNCSPSWWVSKFEKQFKRVRVLDSNWNDRISIGKWFLCYH</sequence>
<dbReference type="CDD" id="cd02440">
    <property type="entry name" value="AdoMet_MTases"/>
    <property type="match status" value="1"/>
</dbReference>
<dbReference type="RefSeq" id="WP_079543378.1">
    <property type="nucleotide sequence ID" value="NZ_LT670844.1"/>
</dbReference>
<name>A0A1M7BH11_9BRAD</name>
<dbReference type="Gene3D" id="3.40.50.150">
    <property type="entry name" value="Vaccinia Virus protein VP39"/>
    <property type="match status" value="1"/>
</dbReference>
<evidence type="ECO:0000259" key="1">
    <source>
        <dbReference type="Pfam" id="PF13649"/>
    </source>
</evidence>
<dbReference type="Pfam" id="PF13649">
    <property type="entry name" value="Methyltransf_25"/>
    <property type="match status" value="1"/>
</dbReference>
<organism evidence="2 3">
    <name type="scientific">Bradyrhizobium lablabi</name>
    <dbReference type="NCBI Taxonomy" id="722472"/>
    <lineage>
        <taxon>Bacteria</taxon>
        <taxon>Pseudomonadati</taxon>
        <taxon>Pseudomonadota</taxon>
        <taxon>Alphaproteobacteria</taxon>
        <taxon>Hyphomicrobiales</taxon>
        <taxon>Nitrobacteraceae</taxon>
        <taxon>Bradyrhizobium</taxon>
    </lineage>
</organism>
<keyword evidence="2" id="KW-0489">Methyltransferase</keyword>